<evidence type="ECO:0000313" key="3">
    <source>
        <dbReference type="EMBL" id="KAK4727013.1"/>
    </source>
</evidence>
<evidence type="ECO:0000259" key="2">
    <source>
        <dbReference type="Pfam" id="PF14291"/>
    </source>
</evidence>
<accession>A0AAV9LN13</accession>
<evidence type="ECO:0000256" key="1">
    <source>
        <dbReference type="SAM" id="MobiDB-lite"/>
    </source>
</evidence>
<proteinExistence type="predicted"/>
<evidence type="ECO:0000313" key="4">
    <source>
        <dbReference type="Proteomes" id="UP001311915"/>
    </source>
</evidence>
<dbReference type="Pfam" id="PF14291">
    <property type="entry name" value="DUF4371"/>
    <property type="match status" value="1"/>
</dbReference>
<keyword evidence="4" id="KW-1185">Reference proteome</keyword>
<dbReference type="EMBL" id="JAWPEI010000005">
    <property type="protein sequence ID" value="KAK4727013.1"/>
    <property type="molecule type" value="Genomic_DNA"/>
</dbReference>
<sequence length="368" mass="42415">MKRFFSPILSKLPQSSSSSQNTLPVEENLNQLEENQIPILNYHLNEHDESRRAYIQRGPHQPGIPKFPQRYIYGLKHHFNRKCLKKYHVRLEYSVIEDAAYCLCCYLFQDESIHEGGGKAFSNLMRQGQSIQASYIMLYNQTKQELKIHLKSSVEVVRLLLNQGLAFRGHREDESSLNKGNFLEILSWYARWCDKIRDLLTSHKIQKDIITKCKLQTIKAIMEDLNGDYFALLVDESCDVSRKEQMTIVLRYFIRIVHVRNTSALCLKEAFVNYLSQHSLTVSHIRGQCNDGARNMQGRLSGLKILIQQESRSAHAIHCFALQLQLTLVRVSKKCLQVGELVLLVNNVLNMVGGSFKCISELQESQAK</sequence>
<comment type="caution">
    <text evidence="3">The sequence shown here is derived from an EMBL/GenBank/DDBJ whole genome shotgun (WGS) entry which is preliminary data.</text>
</comment>
<reference evidence="3 4" key="1">
    <citation type="submission" date="2023-10" db="EMBL/GenBank/DDBJ databases">
        <title>Genome-Wide Identification Analysis in wild type Solanum Pinnatisectum Reveals Some Genes Defensing Phytophthora Infestans.</title>
        <authorList>
            <person name="Sun C."/>
        </authorList>
    </citation>
    <scope>NUCLEOTIDE SEQUENCE [LARGE SCALE GENOMIC DNA]</scope>
    <source>
        <strain evidence="3">LQN</strain>
        <tissue evidence="3">Leaf</tissue>
    </source>
</reference>
<dbReference type="InterPro" id="IPR025398">
    <property type="entry name" value="DUF4371"/>
</dbReference>
<feature type="domain" description="DUF4371" evidence="2">
    <location>
        <begin position="111"/>
        <end position="302"/>
    </location>
</feature>
<dbReference type="AlphaFoldDB" id="A0AAV9LN13"/>
<feature type="region of interest" description="Disordered" evidence="1">
    <location>
        <begin position="1"/>
        <end position="22"/>
    </location>
</feature>
<gene>
    <name evidence="3" type="ORF">R3W88_031930</name>
</gene>
<dbReference type="PANTHER" id="PTHR45749:SF34">
    <property type="entry name" value="ZINC FINGER MYM-TYPE PROTEIN 1-LIKE"/>
    <property type="match status" value="1"/>
</dbReference>
<protein>
    <recommendedName>
        <fullName evidence="2">DUF4371 domain-containing protein</fullName>
    </recommendedName>
</protein>
<name>A0AAV9LN13_9SOLN</name>
<dbReference type="PANTHER" id="PTHR45749">
    <property type="match status" value="1"/>
</dbReference>
<dbReference type="Proteomes" id="UP001311915">
    <property type="component" value="Unassembled WGS sequence"/>
</dbReference>
<organism evidence="3 4">
    <name type="scientific">Solanum pinnatisectum</name>
    <name type="common">tansyleaf nightshade</name>
    <dbReference type="NCBI Taxonomy" id="50273"/>
    <lineage>
        <taxon>Eukaryota</taxon>
        <taxon>Viridiplantae</taxon>
        <taxon>Streptophyta</taxon>
        <taxon>Embryophyta</taxon>
        <taxon>Tracheophyta</taxon>
        <taxon>Spermatophyta</taxon>
        <taxon>Magnoliopsida</taxon>
        <taxon>eudicotyledons</taxon>
        <taxon>Gunneridae</taxon>
        <taxon>Pentapetalae</taxon>
        <taxon>asterids</taxon>
        <taxon>lamiids</taxon>
        <taxon>Solanales</taxon>
        <taxon>Solanaceae</taxon>
        <taxon>Solanoideae</taxon>
        <taxon>Solaneae</taxon>
        <taxon>Solanum</taxon>
    </lineage>
</organism>